<organism evidence="1 2">
    <name type="scientific">Pseudobacter ginsenosidimutans</name>
    <dbReference type="NCBI Taxonomy" id="661488"/>
    <lineage>
        <taxon>Bacteria</taxon>
        <taxon>Pseudomonadati</taxon>
        <taxon>Bacteroidota</taxon>
        <taxon>Chitinophagia</taxon>
        <taxon>Chitinophagales</taxon>
        <taxon>Chitinophagaceae</taxon>
        <taxon>Pseudobacter</taxon>
    </lineage>
</organism>
<gene>
    <name evidence="1" type="ORF">EV199_3383</name>
</gene>
<proteinExistence type="predicted"/>
<evidence type="ECO:0000313" key="1">
    <source>
        <dbReference type="EMBL" id="RZS71480.1"/>
    </source>
</evidence>
<reference evidence="1 2" key="1">
    <citation type="submission" date="2019-02" db="EMBL/GenBank/DDBJ databases">
        <title>Genomic Encyclopedia of Type Strains, Phase IV (KMG-IV): sequencing the most valuable type-strain genomes for metagenomic binning, comparative biology and taxonomic classification.</title>
        <authorList>
            <person name="Goeker M."/>
        </authorList>
    </citation>
    <scope>NUCLEOTIDE SEQUENCE [LARGE SCALE GENOMIC DNA]</scope>
    <source>
        <strain evidence="1 2">DSM 18116</strain>
    </source>
</reference>
<dbReference type="EMBL" id="SGXA01000002">
    <property type="protein sequence ID" value="RZS71480.1"/>
    <property type="molecule type" value="Genomic_DNA"/>
</dbReference>
<comment type="caution">
    <text evidence="1">The sequence shown here is derived from an EMBL/GenBank/DDBJ whole genome shotgun (WGS) entry which is preliminary data.</text>
</comment>
<keyword evidence="2" id="KW-1185">Reference proteome</keyword>
<protein>
    <submittedName>
        <fullName evidence="1">Uncharacterized protein</fullName>
    </submittedName>
</protein>
<accession>A0A4Q7MWP6</accession>
<dbReference type="Proteomes" id="UP000293874">
    <property type="component" value="Unassembled WGS sequence"/>
</dbReference>
<dbReference type="AlphaFoldDB" id="A0A4Q7MWP6"/>
<sequence length="179" mass="21099">MLAGCYFKATKFPGNSKLPAGFYRGGNGWDLLFLKISNDSAYADFIHMEKFPRELHSDTLLYHPSTQSWKSKKGELSQQGKYYSIKSSYTCNTCTMPVEVKIHHKIIADKKLTQSKIDTYKNYAYVNMQHHFYVMKDTVNRRKVHYYQLKEKHLFFDSLELMSHEELLAAYEKFRALLR</sequence>
<evidence type="ECO:0000313" key="2">
    <source>
        <dbReference type="Proteomes" id="UP000293874"/>
    </source>
</evidence>
<name>A0A4Q7MWP6_9BACT</name>